<dbReference type="PANTHER" id="PTHR21248">
    <property type="entry name" value="CARDIOLIPIN SYNTHASE"/>
    <property type="match status" value="1"/>
</dbReference>
<evidence type="ECO:0000256" key="1">
    <source>
        <dbReference type="SAM" id="Phobius"/>
    </source>
</evidence>
<dbReference type="AlphaFoldDB" id="A0A2A9E2R9"/>
<protein>
    <submittedName>
        <fullName evidence="3">Cardiolipin synthase</fullName>
    </submittedName>
</protein>
<comment type="caution">
    <text evidence="3">The sequence shown here is derived from an EMBL/GenBank/DDBJ whole genome shotgun (WGS) entry which is preliminary data.</text>
</comment>
<dbReference type="Proteomes" id="UP000225548">
    <property type="component" value="Unassembled WGS sequence"/>
</dbReference>
<gene>
    <name evidence="3" type="ORF">ATL42_1004</name>
</gene>
<dbReference type="Gene3D" id="3.30.870.10">
    <property type="entry name" value="Endonuclease Chain A"/>
    <property type="match status" value="2"/>
</dbReference>
<dbReference type="SUPFAM" id="SSF56024">
    <property type="entry name" value="Phospholipase D/nuclease"/>
    <property type="match status" value="2"/>
</dbReference>
<dbReference type="GO" id="GO:0032049">
    <property type="term" value="P:cardiolipin biosynthetic process"/>
    <property type="evidence" value="ECO:0007669"/>
    <property type="project" value="UniProtKB-ARBA"/>
</dbReference>
<dbReference type="InterPro" id="IPR001736">
    <property type="entry name" value="PLipase_D/transphosphatidylase"/>
</dbReference>
<organism evidence="3 4">
    <name type="scientific">Sanguibacter antarcticus</name>
    <dbReference type="NCBI Taxonomy" id="372484"/>
    <lineage>
        <taxon>Bacteria</taxon>
        <taxon>Bacillati</taxon>
        <taxon>Actinomycetota</taxon>
        <taxon>Actinomycetes</taxon>
        <taxon>Micrococcales</taxon>
        <taxon>Sanguibacteraceae</taxon>
        <taxon>Sanguibacter</taxon>
    </lineage>
</organism>
<keyword evidence="1" id="KW-1133">Transmembrane helix</keyword>
<evidence type="ECO:0000259" key="2">
    <source>
        <dbReference type="PROSITE" id="PS50035"/>
    </source>
</evidence>
<keyword evidence="1" id="KW-0472">Membrane</keyword>
<dbReference type="CDD" id="cd09110">
    <property type="entry name" value="PLDc_CLS_1"/>
    <property type="match status" value="1"/>
</dbReference>
<dbReference type="InterPro" id="IPR025202">
    <property type="entry name" value="PLD-like_dom"/>
</dbReference>
<sequence>MVGPVDHLELSAATFARLTIKRTLIAYAVVPLAAAGAIVALDHWQKRTKSRKAAFPHEKPLHSTVGETSTTIFTFGVEVYEEMIRAIDGATERIFLETYIWKGDALGQRFKDALVAASERGVEVFLVYDGFANLVVPRSFFQFPAGIHVLPYPVFRPQVLLMSIKHTGRDHRKILVVDDTIGFVGGYNIGTLYATQWRDTHLRIEGPAAWELSSAFIDFWNLNLRSGHPSIPSPGTDLWDPGFQAARNAPARRVYPIRNIYLEAIRRATSHIYLTQAYFIPDRELLDVILAAAQRGIDVRIIVPEASNHVLTDWLSRGLYSKLLRAGVTIWLYRNAMVHAKTATVDGEWTTIGTANIDRLSLTGNYEINMTIYDQTIAQQMEEIFTVDLSNCRQLHLEEWEQRSPVAKLGEIVLTPLSPLL</sequence>
<keyword evidence="4" id="KW-1185">Reference proteome</keyword>
<feature type="domain" description="PLD phosphodiesterase" evidence="2">
    <location>
        <begin position="334"/>
        <end position="361"/>
    </location>
</feature>
<feature type="transmembrane region" description="Helical" evidence="1">
    <location>
        <begin position="24"/>
        <end position="41"/>
    </location>
</feature>
<name>A0A2A9E2R9_9MICO</name>
<dbReference type="EMBL" id="PDJG01000001">
    <property type="protein sequence ID" value="PFG33144.1"/>
    <property type="molecule type" value="Genomic_DNA"/>
</dbReference>
<dbReference type="CDD" id="cd09159">
    <property type="entry name" value="PLDc_ybhO_like_2"/>
    <property type="match status" value="1"/>
</dbReference>
<accession>A0A2A9E2R9</accession>
<evidence type="ECO:0000313" key="4">
    <source>
        <dbReference type="Proteomes" id="UP000225548"/>
    </source>
</evidence>
<dbReference type="PANTHER" id="PTHR21248:SF22">
    <property type="entry name" value="PHOSPHOLIPASE D"/>
    <property type="match status" value="1"/>
</dbReference>
<dbReference type="SMART" id="SM00155">
    <property type="entry name" value="PLDc"/>
    <property type="match status" value="2"/>
</dbReference>
<proteinExistence type="predicted"/>
<feature type="domain" description="PLD phosphodiesterase" evidence="2">
    <location>
        <begin position="166"/>
        <end position="193"/>
    </location>
</feature>
<evidence type="ECO:0000313" key="3">
    <source>
        <dbReference type="EMBL" id="PFG33144.1"/>
    </source>
</evidence>
<reference evidence="3 4" key="1">
    <citation type="submission" date="2017-10" db="EMBL/GenBank/DDBJ databases">
        <title>Sequencing the genomes of 1000 actinobacteria strains.</title>
        <authorList>
            <person name="Klenk H.-P."/>
        </authorList>
    </citation>
    <scope>NUCLEOTIDE SEQUENCE [LARGE SCALE GENOMIC DNA]</scope>
    <source>
        <strain evidence="3 4">DSM 18966</strain>
    </source>
</reference>
<dbReference type="Pfam" id="PF13091">
    <property type="entry name" value="PLDc_2"/>
    <property type="match status" value="2"/>
</dbReference>
<dbReference type="GO" id="GO:0030572">
    <property type="term" value="F:phosphatidyltransferase activity"/>
    <property type="evidence" value="ECO:0007669"/>
    <property type="project" value="UniProtKB-ARBA"/>
</dbReference>
<dbReference type="PROSITE" id="PS50035">
    <property type="entry name" value="PLD"/>
    <property type="match status" value="2"/>
</dbReference>
<keyword evidence="1" id="KW-0812">Transmembrane</keyword>